<keyword evidence="3" id="KW-1185">Reference proteome</keyword>
<organism evidence="2 3">
    <name type="scientific">Phakopsora pachyrhizi</name>
    <name type="common">Asian soybean rust disease fungus</name>
    <dbReference type="NCBI Taxonomy" id="170000"/>
    <lineage>
        <taxon>Eukaryota</taxon>
        <taxon>Fungi</taxon>
        <taxon>Dikarya</taxon>
        <taxon>Basidiomycota</taxon>
        <taxon>Pucciniomycotina</taxon>
        <taxon>Pucciniomycetes</taxon>
        <taxon>Pucciniales</taxon>
        <taxon>Phakopsoraceae</taxon>
        <taxon>Phakopsora</taxon>
    </lineage>
</organism>
<name>A0AAV0AXP8_PHAPC</name>
<evidence type="ECO:0000313" key="3">
    <source>
        <dbReference type="Proteomes" id="UP001153365"/>
    </source>
</evidence>
<feature type="transmembrane region" description="Helical" evidence="1">
    <location>
        <begin position="6"/>
        <end position="26"/>
    </location>
</feature>
<dbReference type="EMBL" id="CALTRL010001899">
    <property type="protein sequence ID" value="CAH7674090.1"/>
    <property type="molecule type" value="Genomic_DNA"/>
</dbReference>
<keyword evidence="1" id="KW-0812">Transmembrane</keyword>
<keyword evidence="1" id="KW-0472">Membrane</keyword>
<sequence>MVLIFFYYILRISNIFTTYTQHMIFVDQKSSSLFYFILFYSLSLSCFHEVLFFILFRLVIFTTFMYKIWFSFFCIIIRKFCFFFLMKGK</sequence>
<reference evidence="2" key="1">
    <citation type="submission" date="2022-06" db="EMBL/GenBank/DDBJ databases">
        <authorList>
            <consortium name="SYNGENTA / RWTH Aachen University"/>
        </authorList>
    </citation>
    <scope>NUCLEOTIDE SEQUENCE</scope>
</reference>
<keyword evidence="1" id="KW-1133">Transmembrane helix</keyword>
<dbReference type="AlphaFoldDB" id="A0AAV0AXP8"/>
<feature type="transmembrane region" description="Helical" evidence="1">
    <location>
        <begin position="68"/>
        <end position="86"/>
    </location>
</feature>
<evidence type="ECO:0000256" key="1">
    <source>
        <dbReference type="SAM" id="Phobius"/>
    </source>
</evidence>
<protein>
    <submittedName>
        <fullName evidence="2">Expressed protein</fullName>
    </submittedName>
</protein>
<accession>A0AAV0AXP8</accession>
<proteinExistence type="predicted"/>
<dbReference type="Proteomes" id="UP001153365">
    <property type="component" value="Unassembled WGS sequence"/>
</dbReference>
<feature type="transmembrane region" description="Helical" evidence="1">
    <location>
        <begin position="33"/>
        <end position="56"/>
    </location>
</feature>
<evidence type="ECO:0000313" key="2">
    <source>
        <dbReference type="EMBL" id="CAH7674090.1"/>
    </source>
</evidence>
<gene>
    <name evidence="2" type="ORF">PPACK8108_LOCUS8988</name>
</gene>
<comment type="caution">
    <text evidence="2">The sequence shown here is derived from an EMBL/GenBank/DDBJ whole genome shotgun (WGS) entry which is preliminary data.</text>
</comment>